<feature type="disulfide bond" evidence="10">
    <location>
        <begin position="61"/>
        <end position="81"/>
    </location>
</feature>
<dbReference type="SUPFAM" id="SSF53955">
    <property type="entry name" value="Lysozyme-like"/>
    <property type="match status" value="1"/>
</dbReference>
<feature type="disulfide bond" evidence="10">
    <location>
        <begin position="39"/>
        <end position="48"/>
    </location>
</feature>
<evidence type="ECO:0000256" key="11">
    <source>
        <dbReference type="SAM" id="SignalP"/>
    </source>
</evidence>
<reference evidence="12" key="1">
    <citation type="submission" date="2021-02" db="EMBL/GenBank/DDBJ databases">
        <authorList>
            <person name="Nowell W R."/>
        </authorList>
    </citation>
    <scope>NUCLEOTIDE SEQUENCE</scope>
</reference>
<protein>
    <recommendedName>
        <fullName evidence="2">lysozyme</fullName>
        <ecNumber evidence="2">3.2.1.17</ecNumber>
    </recommendedName>
</protein>
<keyword evidence="11" id="KW-0732">Signal</keyword>
<keyword evidence="7 10" id="KW-1015">Disulfide bond</keyword>
<dbReference type="PANTHER" id="PTHR11195:SF13">
    <property type="entry name" value="INVERTEBRATE-TYPE LYSOZYME 2-RELATED"/>
    <property type="match status" value="1"/>
</dbReference>
<dbReference type="GO" id="GO:0003796">
    <property type="term" value="F:lysozyme activity"/>
    <property type="evidence" value="ECO:0007669"/>
    <property type="project" value="UniProtKB-EC"/>
</dbReference>
<name>A0A814XZ61_9BILA</name>
<evidence type="ECO:0000256" key="4">
    <source>
        <dbReference type="ARBA" id="ARBA00022638"/>
    </source>
</evidence>
<evidence type="ECO:0000256" key="3">
    <source>
        <dbReference type="ARBA" id="ARBA00022529"/>
    </source>
</evidence>
<dbReference type="OrthoDB" id="6337871at2759"/>
<dbReference type="EMBL" id="CAJOBC010009356">
    <property type="protein sequence ID" value="CAF3985778.1"/>
    <property type="molecule type" value="Genomic_DNA"/>
</dbReference>
<dbReference type="Pfam" id="PF05497">
    <property type="entry name" value="Destabilase"/>
    <property type="match status" value="1"/>
</dbReference>
<dbReference type="PROSITE" id="PS51909">
    <property type="entry name" value="LYSOZYME_I"/>
    <property type="match status" value="1"/>
</dbReference>
<comment type="catalytic activity">
    <reaction evidence="1">
        <text>Hydrolysis of (1-&gt;4)-beta-linkages between N-acetylmuramic acid and N-acetyl-D-glucosamine residues in a peptidoglycan and between N-acetyl-D-glucosamine residues in chitodextrins.</text>
        <dbReference type="EC" id="3.2.1.17"/>
    </reaction>
</comment>
<proteinExistence type="predicted"/>
<accession>A0A814XZ61</accession>
<evidence type="ECO:0000313" key="13">
    <source>
        <dbReference type="EMBL" id="CAF3985778.1"/>
    </source>
</evidence>
<dbReference type="EC" id="3.2.1.17" evidence="2"/>
<feature type="disulfide bond" evidence="10">
    <location>
        <begin position="23"/>
        <end position="101"/>
    </location>
</feature>
<feature type="signal peptide" evidence="11">
    <location>
        <begin position="1"/>
        <end position="17"/>
    </location>
</feature>
<evidence type="ECO:0000313" key="14">
    <source>
        <dbReference type="Proteomes" id="UP000663829"/>
    </source>
</evidence>
<dbReference type="AlphaFoldDB" id="A0A814XZ61"/>
<dbReference type="Gene3D" id="1.10.530.10">
    <property type="match status" value="1"/>
</dbReference>
<keyword evidence="8" id="KW-0326">Glycosidase</keyword>
<evidence type="ECO:0000256" key="10">
    <source>
        <dbReference type="PIRSR" id="PIRSR608597-3"/>
    </source>
</evidence>
<feature type="disulfide bond" evidence="10">
    <location>
        <begin position="28"/>
        <end position="34"/>
    </location>
</feature>
<evidence type="ECO:0000256" key="6">
    <source>
        <dbReference type="ARBA" id="ARBA00023022"/>
    </source>
</evidence>
<dbReference type="FunFam" id="1.10.530.10:FF:000023">
    <property type="entry name" value="Invertebrate-type lysozyme"/>
    <property type="match status" value="1"/>
</dbReference>
<feature type="disulfide bond" evidence="10">
    <location>
        <begin position="71"/>
        <end position="77"/>
    </location>
</feature>
<keyword evidence="6" id="KW-0044">Antibiotic</keyword>
<dbReference type="EMBL" id="CAJNOQ010009353">
    <property type="protein sequence ID" value="CAF1222530.1"/>
    <property type="molecule type" value="Genomic_DNA"/>
</dbReference>
<feature type="active site" description="Nucleophile" evidence="9">
    <location>
        <position position="42"/>
    </location>
</feature>
<dbReference type="CDD" id="cd16890">
    <property type="entry name" value="lyz_i"/>
    <property type="match status" value="1"/>
</dbReference>
<evidence type="ECO:0000256" key="1">
    <source>
        <dbReference type="ARBA" id="ARBA00000632"/>
    </source>
</evidence>
<dbReference type="Proteomes" id="UP000681722">
    <property type="component" value="Unassembled WGS sequence"/>
</dbReference>
<feature type="active site" description="Proton donor" evidence="9">
    <location>
        <position position="31"/>
    </location>
</feature>
<comment type="caution">
    <text evidence="12">The sequence shown here is derived from an EMBL/GenBank/DDBJ whole genome shotgun (WGS) entry which is preliminary data.</text>
</comment>
<sequence length="135" mass="14975">MNFVFVVFVLLISTCYGGIDQACLDCICEIESQCSAIGCSEDVGSLSCGYYQIKENYYIDCEEPGDDWQSCADDKSCADTCVENYLERYGTYCTGGSEPTCEDYARIHNGGPKGCQTEATTGYWERVQKCLDSKK</sequence>
<feature type="chain" id="PRO_5035603763" description="lysozyme" evidence="11">
    <location>
        <begin position="18"/>
        <end position="135"/>
    </location>
</feature>
<dbReference type="GO" id="GO:0042742">
    <property type="term" value="P:defense response to bacterium"/>
    <property type="evidence" value="ECO:0007669"/>
    <property type="project" value="UniProtKB-KW"/>
</dbReference>
<dbReference type="Proteomes" id="UP000663829">
    <property type="component" value="Unassembled WGS sequence"/>
</dbReference>
<evidence type="ECO:0000256" key="9">
    <source>
        <dbReference type="PIRSR" id="PIRSR608597-1"/>
    </source>
</evidence>
<evidence type="ECO:0000256" key="7">
    <source>
        <dbReference type="ARBA" id="ARBA00023157"/>
    </source>
</evidence>
<gene>
    <name evidence="12" type="ORF">GPM918_LOCUS24760</name>
    <name evidence="13" type="ORF">SRO942_LOCUS24763</name>
</gene>
<dbReference type="InterPro" id="IPR023346">
    <property type="entry name" value="Lysozyme-like_dom_sf"/>
</dbReference>
<keyword evidence="3" id="KW-0929">Antimicrobial</keyword>
<dbReference type="GO" id="GO:0031640">
    <property type="term" value="P:killing of cells of another organism"/>
    <property type="evidence" value="ECO:0007669"/>
    <property type="project" value="UniProtKB-KW"/>
</dbReference>
<evidence type="ECO:0000256" key="8">
    <source>
        <dbReference type="ARBA" id="ARBA00023295"/>
    </source>
</evidence>
<evidence type="ECO:0000313" key="12">
    <source>
        <dbReference type="EMBL" id="CAF1222530.1"/>
    </source>
</evidence>
<organism evidence="12 14">
    <name type="scientific">Didymodactylos carnosus</name>
    <dbReference type="NCBI Taxonomy" id="1234261"/>
    <lineage>
        <taxon>Eukaryota</taxon>
        <taxon>Metazoa</taxon>
        <taxon>Spiralia</taxon>
        <taxon>Gnathifera</taxon>
        <taxon>Rotifera</taxon>
        <taxon>Eurotatoria</taxon>
        <taxon>Bdelloidea</taxon>
        <taxon>Philodinida</taxon>
        <taxon>Philodinidae</taxon>
        <taxon>Didymodactylos</taxon>
    </lineage>
</organism>
<evidence type="ECO:0000256" key="5">
    <source>
        <dbReference type="ARBA" id="ARBA00022801"/>
    </source>
</evidence>
<keyword evidence="5" id="KW-0378">Hydrolase</keyword>
<evidence type="ECO:0000256" key="2">
    <source>
        <dbReference type="ARBA" id="ARBA00012732"/>
    </source>
</evidence>
<dbReference type="PANTHER" id="PTHR11195">
    <property type="entry name" value="DESTABILASE-RELATED"/>
    <property type="match status" value="1"/>
</dbReference>
<dbReference type="InterPro" id="IPR008597">
    <property type="entry name" value="Invert_lysozyme"/>
</dbReference>
<keyword evidence="14" id="KW-1185">Reference proteome</keyword>
<keyword evidence="4" id="KW-0081">Bacteriolytic enzyme</keyword>